<evidence type="ECO:0000313" key="5">
    <source>
        <dbReference type="Proteomes" id="UP000247117"/>
    </source>
</evidence>
<evidence type="ECO:0000313" key="7">
    <source>
        <dbReference type="Proteomes" id="UP000668358"/>
    </source>
</evidence>
<name>A0AAP9BRU2_CLOPF</name>
<evidence type="ECO:0000313" key="4">
    <source>
        <dbReference type="EMBL" id="PWX42118.1"/>
    </source>
</evidence>
<proteinExistence type="predicted"/>
<dbReference type="EMBL" id="PJTB01000001">
    <property type="protein sequence ID" value="PWX42118.1"/>
    <property type="molecule type" value="Genomic_DNA"/>
</dbReference>
<protein>
    <submittedName>
        <fullName evidence="3">Phage terminase small subunit P27 family</fullName>
    </submittedName>
</protein>
<evidence type="ECO:0000256" key="1">
    <source>
        <dbReference type="SAM" id="MobiDB-lite"/>
    </source>
</evidence>
<evidence type="ECO:0000313" key="6">
    <source>
        <dbReference type="Proteomes" id="UP000481454"/>
    </source>
</evidence>
<dbReference type="AlphaFoldDB" id="A0AAP9BRU2"/>
<comment type="caution">
    <text evidence="3">The sequence shown here is derived from an EMBL/GenBank/DDBJ whole genome shotgun (WGS) entry which is preliminary data.</text>
</comment>
<dbReference type="InterPro" id="IPR006448">
    <property type="entry name" value="Phage_term_ssu_P27"/>
</dbReference>
<dbReference type="NCBIfam" id="TIGR01558">
    <property type="entry name" value="sm_term_P27"/>
    <property type="match status" value="1"/>
</dbReference>
<dbReference type="Pfam" id="PF05119">
    <property type="entry name" value="Terminase_4"/>
    <property type="match status" value="1"/>
</dbReference>
<dbReference type="Proteomes" id="UP000247117">
    <property type="component" value="Unassembled WGS sequence"/>
</dbReference>
<accession>A0AAP9BRU2</accession>
<dbReference type="RefSeq" id="WP_003459699.1">
    <property type="nucleotide sequence ID" value="NZ_CABEEO010000003.1"/>
</dbReference>
<dbReference type="EMBL" id="JAENRE010000003">
    <property type="protein sequence ID" value="MBO3416829.1"/>
    <property type="molecule type" value="Genomic_DNA"/>
</dbReference>
<feature type="compositionally biased region" description="Basic and acidic residues" evidence="1">
    <location>
        <begin position="164"/>
        <end position="178"/>
    </location>
</feature>
<organism evidence="3 6">
    <name type="scientific">Clostridium perfringens</name>
    <dbReference type="NCBI Taxonomy" id="1502"/>
    <lineage>
        <taxon>Bacteria</taxon>
        <taxon>Bacillati</taxon>
        <taxon>Bacillota</taxon>
        <taxon>Clostridia</taxon>
        <taxon>Eubacteriales</taxon>
        <taxon>Clostridiaceae</taxon>
        <taxon>Clostridium</taxon>
    </lineage>
</organism>
<gene>
    <name evidence="4" type="ORF">CYK91_03030</name>
    <name evidence="3" type="ORF">G6Z34_05145</name>
    <name evidence="2" type="ORF">JJB78_09895</name>
</gene>
<dbReference type="EMBL" id="JAALLZ010000001">
    <property type="protein sequence ID" value="NGU29502.1"/>
    <property type="molecule type" value="Genomic_DNA"/>
</dbReference>
<feature type="region of interest" description="Disordered" evidence="1">
    <location>
        <begin position="159"/>
        <end position="178"/>
    </location>
</feature>
<evidence type="ECO:0000313" key="3">
    <source>
        <dbReference type="EMBL" id="NGU29502.1"/>
    </source>
</evidence>
<dbReference type="Proteomes" id="UP000481454">
    <property type="component" value="Unassembled WGS sequence"/>
</dbReference>
<reference evidence="4 5" key="1">
    <citation type="journal article" date="2018" name="BMC Genomics">
        <title>Whole genome analysis reveals the diversity and evolutionary relationships between necrotic enteritis-causing strains of Clostridium perfringens.</title>
        <authorList>
            <person name="Lacey J.A."/>
            <person name="Allnutt T.R."/>
            <person name="Vezina B."/>
            <person name="Van T.T.H."/>
            <person name="Stent T."/>
            <person name="Han X."/>
            <person name="Rood J.I."/>
            <person name="Wade B."/>
            <person name="Keyburn A.L."/>
            <person name="Seeman T."/>
            <person name="Chen H."/>
            <person name="Haring V."/>
            <person name="Johanesen P.A."/>
            <person name="Lyras D."/>
            <person name="Moore R.J."/>
        </authorList>
    </citation>
    <scope>NUCLEOTIDE SEQUENCE [LARGE SCALE GENOMIC DNA]</scope>
    <source>
        <strain evidence="4 5">EUR-NE15</strain>
    </source>
</reference>
<sequence length="178" mass="20289">MAGTRQPIDLLLHKGKKHLTKKEIEERKATEVKAKSDKIKAPDYLERKLKLEFNKISKELMDIGIMKNLDIDCLARFLIVQKEFLKITKAVEARGPTKIIEVEKKNAEGEMILEELEVIDDDYERLLSMQNKAFKTCRAAASDLGLSISSRCRLVVPTNNSDNGEVKTEGQKRFGDRI</sequence>
<reference evidence="3 6" key="2">
    <citation type="submission" date="2020-02" db="EMBL/GenBank/DDBJ databases">
        <title>Genomic Insights into the Phylogeny and Genetic Plasticity of the Human and Animal Enteric Pathogen Clostridium perfringens.</title>
        <authorList>
            <person name="Feng Y."/>
            <person name="Hu Y."/>
        </authorList>
    </citation>
    <scope>NUCLEOTIDE SEQUENCE [LARGE SCALE GENOMIC DNA]</scope>
    <source>
        <strain evidence="3 6">CP-40</strain>
    </source>
</reference>
<dbReference type="Proteomes" id="UP000668358">
    <property type="component" value="Unassembled WGS sequence"/>
</dbReference>
<evidence type="ECO:0000313" key="2">
    <source>
        <dbReference type="EMBL" id="MBO3416829.1"/>
    </source>
</evidence>
<reference evidence="2 7" key="3">
    <citation type="submission" date="2020-12" db="EMBL/GenBank/DDBJ databases">
        <title>Comparative genomics of Clostridium perfringens reveals patterns of host-associated phylogenetic clades and virulence factors.</title>
        <authorList>
            <person name="Smith A.H."/>
            <person name="Geier R."/>
        </authorList>
    </citation>
    <scope>NUCLEOTIDE SEQUENCE [LARGE SCALE GENOMIC DNA]</scope>
    <source>
        <strain evidence="2 7">CHD15829P</strain>
    </source>
</reference>